<evidence type="ECO:0000313" key="5">
    <source>
        <dbReference type="EMBL" id="ADC66483.1"/>
    </source>
</evidence>
<evidence type="ECO:0000259" key="4">
    <source>
        <dbReference type="SMART" id="SM00479"/>
    </source>
</evidence>
<dbReference type="InterPro" id="IPR012337">
    <property type="entry name" value="RNaseH-like_sf"/>
</dbReference>
<keyword evidence="3" id="KW-0269">Exonuclease</keyword>
<dbReference type="PANTHER" id="PTHR30231">
    <property type="entry name" value="DNA POLYMERASE III SUBUNIT EPSILON"/>
    <property type="match status" value="1"/>
</dbReference>
<gene>
    <name evidence="5" type="ordered locus">Ferp_2366</name>
</gene>
<dbReference type="AlphaFoldDB" id="D3S1L9"/>
<reference evidence="5 6" key="2">
    <citation type="journal article" date="2011" name="Stand. Genomic Sci.">
        <title>Complete genome sequence of Ferroglobus placidus AEDII12DO.</title>
        <authorList>
            <person name="Anderson I."/>
            <person name="Risso C."/>
            <person name="Holmes D."/>
            <person name="Lucas S."/>
            <person name="Copeland A."/>
            <person name="Lapidus A."/>
            <person name="Cheng J.F."/>
            <person name="Bruce D."/>
            <person name="Goodwin L."/>
            <person name="Pitluck S."/>
            <person name="Saunders E."/>
            <person name="Brettin T."/>
            <person name="Detter J.C."/>
            <person name="Han C."/>
            <person name="Tapia R."/>
            <person name="Larimer F."/>
            <person name="Land M."/>
            <person name="Hauser L."/>
            <person name="Woyke T."/>
            <person name="Lovley D."/>
            <person name="Kyrpides N."/>
            <person name="Ivanova N."/>
        </authorList>
    </citation>
    <scope>NUCLEOTIDE SEQUENCE [LARGE SCALE GENOMIC DNA]</scope>
    <source>
        <strain evidence="6">DSM 10642 / AEDII12DO</strain>
    </source>
</reference>
<dbReference type="Gene3D" id="3.30.420.10">
    <property type="entry name" value="Ribonuclease H-like superfamily/Ribonuclease H"/>
    <property type="match status" value="1"/>
</dbReference>
<name>D3S1L9_FERPA</name>
<dbReference type="PANTHER" id="PTHR30231:SF4">
    <property type="entry name" value="PROTEIN NEN2"/>
    <property type="match status" value="1"/>
</dbReference>
<accession>D3S1L9</accession>
<dbReference type="GO" id="GO:0003887">
    <property type="term" value="F:DNA-directed DNA polymerase activity"/>
    <property type="evidence" value="ECO:0007669"/>
    <property type="project" value="InterPro"/>
</dbReference>
<dbReference type="KEGG" id="fpl:Ferp_2366"/>
<dbReference type="OrthoDB" id="51548at2157"/>
<proteinExistence type="predicted"/>
<reference evidence="6" key="1">
    <citation type="submission" date="2010-02" db="EMBL/GenBank/DDBJ databases">
        <title>Complete sequence of Ferroglobus placidus DSM 10642.</title>
        <authorList>
            <consortium name="US DOE Joint Genome Institute"/>
            <person name="Lucas S."/>
            <person name="Copeland A."/>
            <person name="Lapidus A."/>
            <person name="Cheng J.-F."/>
            <person name="Bruce D."/>
            <person name="Goodwin L."/>
            <person name="Pitluck S."/>
            <person name="Saunders E."/>
            <person name="Brettin T."/>
            <person name="Detter J.C."/>
            <person name="Han C."/>
            <person name="Tapia R."/>
            <person name="Larimer F."/>
            <person name="Land M."/>
            <person name="Hauser L."/>
            <person name="Kyrpides N."/>
            <person name="Ivanova N."/>
            <person name="Holmes D."/>
            <person name="Lovley D."/>
            <person name="Kyrpides N."/>
            <person name="Anderson I.J."/>
            <person name="Woyke T."/>
        </authorList>
    </citation>
    <scope>NUCLEOTIDE SEQUENCE [LARGE SCALE GENOMIC DNA]</scope>
    <source>
        <strain evidence="6">DSM 10642 / AEDII12DO</strain>
    </source>
</reference>
<keyword evidence="2" id="KW-0378">Hydrolase</keyword>
<keyword evidence="1" id="KW-0540">Nuclease</keyword>
<dbReference type="GO" id="GO:0003677">
    <property type="term" value="F:DNA binding"/>
    <property type="evidence" value="ECO:0007669"/>
    <property type="project" value="InterPro"/>
</dbReference>
<dbReference type="STRING" id="589924.Ferp_2366"/>
<dbReference type="GO" id="GO:0005829">
    <property type="term" value="C:cytosol"/>
    <property type="evidence" value="ECO:0007669"/>
    <property type="project" value="TreeGrafter"/>
</dbReference>
<dbReference type="InterPro" id="IPR036397">
    <property type="entry name" value="RNaseH_sf"/>
</dbReference>
<dbReference type="SMART" id="SM00479">
    <property type="entry name" value="EXOIII"/>
    <property type="match status" value="1"/>
</dbReference>
<dbReference type="RefSeq" id="WP_012966819.1">
    <property type="nucleotide sequence ID" value="NC_013849.1"/>
</dbReference>
<dbReference type="HOGENOM" id="CLU_047806_7_0_2"/>
<evidence type="ECO:0000256" key="2">
    <source>
        <dbReference type="ARBA" id="ARBA00022801"/>
    </source>
</evidence>
<dbReference type="CDD" id="cd06127">
    <property type="entry name" value="DEDDh"/>
    <property type="match status" value="1"/>
</dbReference>
<evidence type="ECO:0000313" key="6">
    <source>
        <dbReference type="Proteomes" id="UP000002613"/>
    </source>
</evidence>
<dbReference type="NCBIfam" id="TIGR00573">
    <property type="entry name" value="dnaq"/>
    <property type="match status" value="1"/>
</dbReference>
<sequence length="200" mass="23414">MREEKFAVVDVETTGLNVKKDEIISIAIIPMDGLKILFSEAYYRILKPRRFKIDSVKYHGITPRMVEEAPTFCEVKEEILEKLNERIIVGYSINLDIEFLKKSFKECEVVFECKYVDIADVEKLVGRLFGDYMKDVTLEDLAKKYGVDVAYRHSALSDAYITAQIFQMQLLRLLKYGLRKFEDVLRAIKKEDFYDKPLML</sequence>
<dbReference type="Pfam" id="PF00929">
    <property type="entry name" value="RNase_T"/>
    <property type="match status" value="1"/>
</dbReference>
<dbReference type="Proteomes" id="UP000002613">
    <property type="component" value="Chromosome"/>
</dbReference>
<dbReference type="FunFam" id="3.30.420.10:FF:000045">
    <property type="entry name" value="3'-5' exonuclease DinG"/>
    <property type="match status" value="1"/>
</dbReference>
<dbReference type="GO" id="GO:0008408">
    <property type="term" value="F:3'-5' exonuclease activity"/>
    <property type="evidence" value="ECO:0007669"/>
    <property type="project" value="TreeGrafter"/>
</dbReference>
<organism evidence="5 6">
    <name type="scientific">Ferroglobus placidus (strain DSM 10642 / AEDII12DO)</name>
    <dbReference type="NCBI Taxonomy" id="589924"/>
    <lineage>
        <taxon>Archaea</taxon>
        <taxon>Methanobacteriati</taxon>
        <taxon>Methanobacteriota</taxon>
        <taxon>Archaeoglobi</taxon>
        <taxon>Archaeoglobales</taxon>
        <taxon>Archaeoglobaceae</taxon>
        <taxon>Ferroglobus</taxon>
    </lineage>
</organism>
<dbReference type="PaxDb" id="589924-Ferp_2366"/>
<dbReference type="SUPFAM" id="SSF53098">
    <property type="entry name" value="Ribonuclease H-like"/>
    <property type="match status" value="1"/>
</dbReference>
<feature type="domain" description="Exonuclease" evidence="4">
    <location>
        <begin position="5"/>
        <end position="175"/>
    </location>
</feature>
<dbReference type="EMBL" id="CP001899">
    <property type="protein sequence ID" value="ADC66483.1"/>
    <property type="molecule type" value="Genomic_DNA"/>
</dbReference>
<evidence type="ECO:0000256" key="1">
    <source>
        <dbReference type="ARBA" id="ARBA00022722"/>
    </source>
</evidence>
<dbReference type="GO" id="GO:0006260">
    <property type="term" value="P:DNA replication"/>
    <property type="evidence" value="ECO:0007669"/>
    <property type="project" value="InterPro"/>
</dbReference>
<evidence type="ECO:0000256" key="3">
    <source>
        <dbReference type="ARBA" id="ARBA00022839"/>
    </source>
</evidence>
<dbReference type="InterPro" id="IPR006054">
    <property type="entry name" value="DnaQ"/>
</dbReference>
<protein>
    <submittedName>
        <fullName evidence="5">DNA polymerase III, epsilon subunit</fullName>
    </submittedName>
</protein>
<dbReference type="eggNOG" id="arCOG05109">
    <property type="taxonomic scope" value="Archaea"/>
</dbReference>
<dbReference type="GeneID" id="8779907"/>
<dbReference type="InterPro" id="IPR013520">
    <property type="entry name" value="Ribonucl_H"/>
</dbReference>
<keyword evidence="6" id="KW-1185">Reference proteome</keyword>